<accession>A0A2P6VBJ7</accession>
<dbReference type="SUPFAM" id="SSF53720">
    <property type="entry name" value="ALDH-like"/>
    <property type="match status" value="1"/>
</dbReference>
<dbReference type="EMBL" id="LHPF02000014">
    <property type="protein sequence ID" value="PSC71464.1"/>
    <property type="molecule type" value="Genomic_DNA"/>
</dbReference>
<dbReference type="InterPro" id="IPR016163">
    <property type="entry name" value="Ald_DH_C"/>
</dbReference>
<reference evidence="1 2" key="1">
    <citation type="journal article" date="2018" name="Plant J.">
        <title>Genome sequences of Chlorella sorokiniana UTEX 1602 and Micractinium conductrix SAG 241.80: implications to maltose excretion by a green alga.</title>
        <authorList>
            <person name="Arriola M.B."/>
            <person name="Velmurugan N."/>
            <person name="Zhang Y."/>
            <person name="Plunkett M.H."/>
            <person name="Hondzo H."/>
            <person name="Barney B.M."/>
        </authorList>
    </citation>
    <scope>NUCLEOTIDE SEQUENCE [LARGE SCALE GENOMIC DNA]</scope>
    <source>
        <strain evidence="1 2">SAG 241.80</strain>
    </source>
</reference>
<dbReference type="Proteomes" id="UP000239649">
    <property type="component" value="Unassembled WGS sequence"/>
</dbReference>
<organism evidence="1 2">
    <name type="scientific">Micractinium conductrix</name>
    <dbReference type="NCBI Taxonomy" id="554055"/>
    <lineage>
        <taxon>Eukaryota</taxon>
        <taxon>Viridiplantae</taxon>
        <taxon>Chlorophyta</taxon>
        <taxon>core chlorophytes</taxon>
        <taxon>Trebouxiophyceae</taxon>
        <taxon>Chlorellales</taxon>
        <taxon>Chlorellaceae</taxon>
        <taxon>Chlorella clade</taxon>
        <taxon>Micractinium</taxon>
    </lineage>
</organism>
<keyword evidence="2" id="KW-1185">Reference proteome</keyword>
<proteinExistence type="predicted"/>
<dbReference type="Gene3D" id="3.40.309.10">
    <property type="entry name" value="Aldehyde Dehydrogenase, Chain A, domain 2"/>
    <property type="match status" value="1"/>
</dbReference>
<dbReference type="InterPro" id="IPR016161">
    <property type="entry name" value="Ald_DH/histidinol_DH"/>
</dbReference>
<evidence type="ECO:0000313" key="1">
    <source>
        <dbReference type="EMBL" id="PSC71464.1"/>
    </source>
</evidence>
<dbReference type="STRING" id="554055.A0A2P6VBJ7"/>
<dbReference type="Gene3D" id="3.40.605.10">
    <property type="entry name" value="Aldehyde Dehydrogenase, Chain A, domain 1"/>
    <property type="match status" value="1"/>
</dbReference>
<name>A0A2P6VBJ7_9CHLO</name>
<comment type="caution">
    <text evidence="1">The sequence shown here is derived from an EMBL/GenBank/DDBJ whole genome shotgun (WGS) entry which is preliminary data.</text>
</comment>
<dbReference type="AlphaFoldDB" id="A0A2P6VBJ7"/>
<dbReference type="InterPro" id="IPR016162">
    <property type="entry name" value="Ald_DH_N"/>
</dbReference>
<gene>
    <name evidence="1" type="ORF">C2E20_5117</name>
</gene>
<evidence type="ECO:0000313" key="2">
    <source>
        <dbReference type="Proteomes" id="UP000239649"/>
    </source>
</evidence>
<dbReference type="OrthoDB" id="40137at2759"/>
<protein>
    <submittedName>
        <fullName evidence="1">NAD-dependent aldehyde dehydrogenase</fullName>
    </submittedName>
</protein>
<dbReference type="GO" id="GO:0016620">
    <property type="term" value="F:oxidoreductase activity, acting on the aldehyde or oxo group of donors, NAD or NADP as acceptor"/>
    <property type="evidence" value="ECO:0007669"/>
    <property type="project" value="InterPro"/>
</dbReference>
<sequence length="588" mass="61949">MGPPAAAAADAPASTAAPAYAELDAAMEKLSANKAAWAAASLDDRIAVLKEIRGRLIDQLIPWSRAAAGIRCTQRDGAVAQETVLTVTVVGGQLDGFIRSLEALRSTGALPRPPAAPTSTADQTVLDVFPQGWRERWLNLLGATGLQVQLYLQPGKPDSQGHFYRQPHAGKLAVVLGAGNQHHLALSDALHMAVVEGCAVMLKYHPLMAPVAPYIDYVMEPLASRGAYASSTVPDLAATQRLLYSPLTDCVHMTGGTATHDAIVWGSDPAEQARRRAANDPLLKVPITSELGCVTPWLVVPGPWEDKEIQHHARALAEGLASNCSCNCLAPKVIMLAEEWPQADAFVAAVKAELAAMPQPAAYYPGIRQRYEAFQSAYPQAEAIASGQPADPDAACGPPLPFLINELPSWPADPSSEYAFRVEPFAPVLTFVRVPAVAGTASVEQGFMSAAVKAANEHLWGTLSCTLLVHPATEAAHGPAVRAALDGLQYGTVALNAWSALGFAPAAGGWGGFQADQSVADVGSGIGVIHNCYLFDHVQKTVIRTPFVCAAHPLPEKYAPMPLGAAKLVAGLVHSGPVGALRLLLRQK</sequence>